<keyword evidence="1" id="KW-0472">Membrane</keyword>
<accession>A0A178K7N4</accession>
<dbReference type="OrthoDB" id="7041884at2"/>
<reference evidence="2 3" key="1">
    <citation type="submission" date="2016-03" db="EMBL/GenBank/DDBJ databases">
        <title>Photobacterium proteolyticum sp. nov. a protease producing bacterium isolated from ocean sediments of Laizhou Bay.</title>
        <authorList>
            <person name="Li Y."/>
        </authorList>
    </citation>
    <scope>NUCLEOTIDE SEQUENCE [LARGE SCALE GENOMIC DNA]</scope>
    <source>
        <strain evidence="2 3">R-40508</strain>
    </source>
</reference>
<evidence type="ECO:0000256" key="1">
    <source>
        <dbReference type="SAM" id="Phobius"/>
    </source>
</evidence>
<keyword evidence="1" id="KW-0812">Transmembrane</keyword>
<proteinExistence type="predicted"/>
<dbReference type="AlphaFoldDB" id="A0A178K7N4"/>
<keyword evidence="1" id="KW-1133">Transmembrane helix</keyword>
<evidence type="ECO:0000313" key="2">
    <source>
        <dbReference type="EMBL" id="OAN13330.1"/>
    </source>
</evidence>
<dbReference type="EMBL" id="LVHF01000029">
    <property type="protein sequence ID" value="OAN13330.1"/>
    <property type="molecule type" value="Genomic_DNA"/>
</dbReference>
<gene>
    <name evidence="2" type="ORF">A3K86_16900</name>
</gene>
<name>A0A178K7N4_9GAMM</name>
<dbReference type="STRING" id="858640.A3K86_16900"/>
<dbReference type="RefSeq" id="WP_068333824.1">
    <property type="nucleotide sequence ID" value="NZ_LVHF01000029.1"/>
</dbReference>
<dbReference type="Proteomes" id="UP000078503">
    <property type="component" value="Unassembled WGS sequence"/>
</dbReference>
<keyword evidence="3" id="KW-1185">Reference proteome</keyword>
<comment type="caution">
    <text evidence="2">The sequence shown here is derived from an EMBL/GenBank/DDBJ whole genome shotgun (WGS) entry which is preliminary data.</text>
</comment>
<organism evidence="2 3">
    <name type="scientific">Photobacterium jeanii</name>
    <dbReference type="NCBI Taxonomy" id="858640"/>
    <lineage>
        <taxon>Bacteria</taxon>
        <taxon>Pseudomonadati</taxon>
        <taxon>Pseudomonadota</taxon>
        <taxon>Gammaproteobacteria</taxon>
        <taxon>Vibrionales</taxon>
        <taxon>Vibrionaceae</taxon>
        <taxon>Photobacterium</taxon>
    </lineage>
</organism>
<feature type="transmembrane region" description="Helical" evidence="1">
    <location>
        <begin position="49"/>
        <end position="69"/>
    </location>
</feature>
<protein>
    <submittedName>
        <fullName evidence="2">Uncharacterized protein</fullName>
    </submittedName>
</protein>
<feature type="transmembrane region" description="Helical" evidence="1">
    <location>
        <begin position="84"/>
        <end position="104"/>
    </location>
</feature>
<sequence length="134" mass="15012">MEKIEIKDSKITSTQMVDSLLTGGDIGTWQADYLLREVEFERLKNGKPVTYNWANSIGLTTFGFALNLFGKGYSNYTVISKGEWIAFGGGIAVTVTLYLIGLCLKDSRKMVMEKIEQHFENAPTQKRMMGGNDE</sequence>
<evidence type="ECO:0000313" key="3">
    <source>
        <dbReference type="Proteomes" id="UP000078503"/>
    </source>
</evidence>